<dbReference type="PANTHER" id="PTHR34406:SF1">
    <property type="entry name" value="PROTEIN YCEI"/>
    <property type="match status" value="1"/>
</dbReference>
<dbReference type="RefSeq" id="WP_285968671.1">
    <property type="nucleotide sequence ID" value="NZ_CP127294.1"/>
</dbReference>
<accession>A0A9Y2MTM1</accession>
<sequence length="173" mass="18616">MSTPTTARLRPGTWTVHTGRTSATFTVRKLGFHLVHGTIPVRSATVHVNTAGTPTALRAELDLSAIDTGNRRRDRDLQKSQWLDCGTEPTMTFASGDISRCSEGWAAQGFLSLRGTTCPLTLTVERPADTGHDAVRLKARATLDRAPLGMGAPRAIVGRYLEIGIDAVLVAPR</sequence>
<name>A0A9Y2MTM1_9PSEU</name>
<dbReference type="Gene3D" id="2.40.128.110">
    <property type="entry name" value="Lipid/polyisoprenoid-binding, YceI-like"/>
    <property type="match status" value="1"/>
</dbReference>
<dbReference type="SUPFAM" id="SSF101874">
    <property type="entry name" value="YceI-like"/>
    <property type="match status" value="1"/>
</dbReference>
<dbReference type="SMART" id="SM00867">
    <property type="entry name" value="YceI"/>
    <property type="match status" value="1"/>
</dbReference>
<dbReference type="Proteomes" id="UP001236014">
    <property type="component" value="Chromosome"/>
</dbReference>
<protein>
    <submittedName>
        <fullName evidence="3">YceI family protein</fullName>
    </submittedName>
</protein>
<keyword evidence="4" id="KW-1185">Reference proteome</keyword>
<comment type="similarity">
    <text evidence="1">Belongs to the UPF0312 family.</text>
</comment>
<dbReference type="InterPro" id="IPR007372">
    <property type="entry name" value="Lipid/polyisoprenoid-bd_YceI"/>
</dbReference>
<dbReference type="EMBL" id="CP127294">
    <property type="protein sequence ID" value="WIX77936.1"/>
    <property type="molecule type" value="Genomic_DNA"/>
</dbReference>
<evidence type="ECO:0000313" key="4">
    <source>
        <dbReference type="Proteomes" id="UP001236014"/>
    </source>
</evidence>
<gene>
    <name evidence="3" type="ORF">QRX50_42160</name>
</gene>
<dbReference type="AlphaFoldDB" id="A0A9Y2MTM1"/>
<organism evidence="3 4">
    <name type="scientific">Amycolatopsis carbonis</name>
    <dbReference type="NCBI Taxonomy" id="715471"/>
    <lineage>
        <taxon>Bacteria</taxon>
        <taxon>Bacillati</taxon>
        <taxon>Actinomycetota</taxon>
        <taxon>Actinomycetes</taxon>
        <taxon>Pseudonocardiales</taxon>
        <taxon>Pseudonocardiaceae</taxon>
        <taxon>Amycolatopsis</taxon>
    </lineage>
</organism>
<dbReference type="KEGG" id="acab:QRX50_42160"/>
<reference evidence="3 4" key="1">
    <citation type="submission" date="2023-06" db="EMBL/GenBank/DDBJ databases">
        <authorList>
            <person name="Oyuntsetseg B."/>
            <person name="Kim S.B."/>
        </authorList>
    </citation>
    <scope>NUCLEOTIDE SEQUENCE [LARGE SCALE GENOMIC DNA]</scope>
    <source>
        <strain evidence="3 4">2-15</strain>
    </source>
</reference>
<evidence type="ECO:0000256" key="1">
    <source>
        <dbReference type="ARBA" id="ARBA00008812"/>
    </source>
</evidence>
<dbReference type="InterPro" id="IPR036761">
    <property type="entry name" value="TTHA0802/YceI-like_sf"/>
</dbReference>
<dbReference type="PANTHER" id="PTHR34406">
    <property type="entry name" value="PROTEIN YCEI"/>
    <property type="match status" value="1"/>
</dbReference>
<evidence type="ECO:0000313" key="3">
    <source>
        <dbReference type="EMBL" id="WIX77936.1"/>
    </source>
</evidence>
<proteinExistence type="inferred from homology"/>
<evidence type="ECO:0000259" key="2">
    <source>
        <dbReference type="SMART" id="SM00867"/>
    </source>
</evidence>
<feature type="domain" description="Lipid/polyisoprenoid-binding YceI-like" evidence="2">
    <location>
        <begin position="13"/>
        <end position="170"/>
    </location>
</feature>
<dbReference type="Pfam" id="PF04264">
    <property type="entry name" value="YceI"/>
    <property type="match status" value="1"/>
</dbReference>